<dbReference type="RefSeq" id="XP_031875091.1">
    <property type="nucleotide sequence ID" value="XM_032011037.1"/>
</dbReference>
<feature type="region of interest" description="Disordered" evidence="1">
    <location>
        <begin position="535"/>
        <end position="607"/>
    </location>
</feature>
<feature type="compositionally biased region" description="Low complexity" evidence="1">
    <location>
        <begin position="918"/>
        <end position="929"/>
    </location>
</feature>
<name>A0A370U3S8_9HELO</name>
<accession>A0A370U3S8</accession>
<feature type="compositionally biased region" description="Low complexity" evidence="1">
    <location>
        <begin position="545"/>
        <end position="559"/>
    </location>
</feature>
<gene>
    <name evidence="2" type="ORF">BP5553_02414</name>
</gene>
<feature type="compositionally biased region" description="Polar residues" evidence="1">
    <location>
        <begin position="818"/>
        <end position="832"/>
    </location>
</feature>
<comment type="caution">
    <text evidence="2">The sequence shown here is derived from an EMBL/GenBank/DDBJ whole genome shotgun (WGS) entry which is preliminary data.</text>
</comment>
<reference evidence="2 3" key="1">
    <citation type="journal article" date="2018" name="IMA Fungus">
        <title>IMA Genome-F 9: Draft genome sequence of Annulohypoxylon stygium, Aspergillus mulundensis, Berkeleyomyces basicola (syn. Thielaviopsis basicola), Ceratocystis smalleyi, two Cercospora beticola strains, Coleophoma cylindrospora, Fusarium fracticaudum, Phialophora cf. hyalina, and Morchella septimelata.</title>
        <authorList>
            <person name="Wingfield B.D."/>
            <person name="Bills G.F."/>
            <person name="Dong Y."/>
            <person name="Huang W."/>
            <person name="Nel W.J."/>
            <person name="Swalarsk-Parry B.S."/>
            <person name="Vaghefi N."/>
            <person name="Wilken P.M."/>
            <person name="An Z."/>
            <person name="de Beer Z.W."/>
            <person name="De Vos L."/>
            <person name="Chen L."/>
            <person name="Duong T.A."/>
            <person name="Gao Y."/>
            <person name="Hammerbacher A."/>
            <person name="Kikkert J.R."/>
            <person name="Li Y."/>
            <person name="Li H."/>
            <person name="Li K."/>
            <person name="Li Q."/>
            <person name="Liu X."/>
            <person name="Ma X."/>
            <person name="Naidoo K."/>
            <person name="Pethybridge S.J."/>
            <person name="Sun J."/>
            <person name="Steenkamp E.T."/>
            <person name="van der Nest M.A."/>
            <person name="van Wyk S."/>
            <person name="Wingfield M.J."/>
            <person name="Xiong C."/>
            <person name="Yue Q."/>
            <person name="Zhang X."/>
        </authorList>
    </citation>
    <scope>NUCLEOTIDE SEQUENCE [LARGE SCALE GENOMIC DNA]</scope>
    <source>
        <strain evidence="2 3">BP 5553</strain>
    </source>
</reference>
<feature type="compositionally biased region" description="Basic and acidic residues" evidence="1">
    <location>
        <begin position="141"/>
        <end position="163"/>
    </location>
</feature>
<dbReference type="EMBL" id="NPIC01000001">
    <property type="protein sequence ID" value="RDL42435.1"/>
    <property type="molecule type" value="Genomic_DNA"/>
</dbReference>
<evidence type="ECO:0000256" key="1">
    <source>
        <dbReference type="SAM" id="MobiDB-lite"/>
    </source>
</evidence>
<feature type="compositionally biased region" description="Polar residues" evidence="1">
    <location>
        <begin position="890"/>
        <end position="900"/>
    </location>
</feature>
<feature type="compositionally biased region" description="Low complexity" evidence="1">
    <location>
        <begin position="388"/>
        <end position="399"/>
    </location>
</feature>
<keyword evidence="3" id="KW-1185">Reference proteome</keyword>
<feature type="compositionally biased region" description="Polar residues" evidence="1">
    <location>
        <begin position="237"/>
        <end position="261"/>
    </location>
</feature>
<feature type="compositionally biased region" description="Polar residues" evidence="1">
    <location>
        <begin position="577"/>
        <end position="607"/>
    </location>
</feature>
<protein>
    <submittedName>
        <fullName evidence="2">Uncharacterized protein</fullName>
    </submittedName>
</protein>
<dbReference type="GeneID" id="43595263"/>
<feature type="region of interest" description="Disordered" evidence="1">
    <location>
        <begin position="356"/>
        <end position="477"/>
    </location>
</feature>
<feature type="compositionally biased region" description="Polar residues" evidence="1">
    <location>
        <begin position="449"/>
        <end position="458"/>
    </location>
</feature>
<feature type="compositionally biased region" description="Polar residues" evidence="1">
    <location>
        <begin position="358"/>
        <end position="368"/>
    </location>
</feature>
<feature type="region of interest" description="Disordered" evidence="1">
    <location>
        <begin position="27"/>
        <end position="220"/>
    </location>
</feature>
<feature type="region of interest" description="Disordered" evidence="1">
    <location>
        <begin position="1"/>
        <end position="20"/>
    </location>
</feature>
<dbReference type="AlphaFoldDB" id="A0A370U3S8"/>
<dbReference type="OrthoDB" id="5386674at2759"/>
<sequence>MASTEPGRTPPLARRSTFQRMLDLERRNKVNLMKGSPNPDTISHTRRTSITQHRAANPQPDRRPALSQPNDPRAKVHTPKLSVSIPQPDSPKAVPTKKYVIRSGTVVSQEKADGGSESDRSSICRSPGWDDITGNKRKKEKQAAKEKRKAEKGKLETKTDTKHAQRMKNRLSKPPPTNNRLTKLAIAMDRSSSSPALQMVSGPLESKQDNKAPGGNRSRRGSIDVALKSLINATQGIPSLWKNSPPTTTHVTPTQESPSSGNGNGFIGGLKLRLSEQAAAQDKAKEPFTMRNGEPRSFLDGERDSASGASREPSMGSSSRAPSLRHKAPLTSIYHESARTAQDPIGLYDQAGRLAQVTGGSNQASDSSPVVDRNVNLDQNPRGCISGQAPVQAQPNQAPRSYNRDSSKAGKFISPWTPHPNTIDLINTDGRRSPSRNSFGESSHRNREPSQAPTNNGDVDNHAQKQHRQSPDLVDDDPAAEALDSTMRRSPSFHSVKSRVSAEAPAIVSEAPAVDFNISTDRPFETQRPFSFFSEYTPPRLDLNSDSSTAAQGTSSSQQIGRRGFKGLNARAKSPFRRQSTAIQLPEKNLNSSSMDTSVPPQTRRSSATGAMDGIVALASKAQGVLGGVIQSLTNDSSQEPPTSDPTPTTCPPSGRGLQHPGGLRGDIGTSSSGHRDGAVSHVRSATDSSEEYSTLDEFSNATTPMASRPQSQKEYSPGMKEVKPHTISIHGDAGSSTRSLHKMRRKAGAGTIPYDEAVNRSRDSWSRSAMPIDFASEEDHHATSTGSLPIPNSSEKRAATFTSGNSQEPSKEHTNELQRQSSISRSASTPELQDLSFLPTLRHQALTKPPDKKGNGTALKKGKQLASSDHRENKQIFRPPPIPLPGTKSEGNSPNSPTGGQYLRDARLNIPRPLPSSPNRNRFPSSPSAQLTSTRPQQAPEPIAKMFVICCSCKYFHDMPSKIYQCMAQPDNVVEDKALGVSGVISTSVKCPWCAHGMSTACCAGYAAVVYLSEKVH</sequence>
<dbReference type="Proteomes" id="UP000254866">
    <property type="component" value="Unassembled WGS sequence"/>
</dbReference>
<feature type="region of interest" description="Disordered" evidence="1">
    <location>
        <begin position="237"/>
        <end position="326"/>
    </location>
</feature>
<feature type="region of interest" description="Disordered" evidence="1">
    <location>
        <begin position="633"/>
        <end position="756"/>
    </location>
</feature>
<evidence type="ECO:0000313" key="3">
    <source>
        <dbReference type="Proteomes" id="UP000254866"/>
    </source>
</evidence>
<organism evidence="2 3">
    <name type="scientific">Venustampulla echinocandica</name>
    <dbReference type="NCBI Taxonomy" id="2656787"/>
    <lineage>
        <taxon>Eukaryota</taxon>
        <taxon>Fungi</taxon>
        <taxon>Dikarya</taxon>
        <taxon>Ascomycota</taxon>
        <taxon>Pezizomycotina</taxon>
        <taxon>Leotiomycetes</taxon>
        <taxon>Helotiales</taxon>
        <taxon>Pleuroascaceae</taxon>
        <taxon>Venustampulla</taxon>
    </lineage>
</organism>
<feature type="region of interest" description="Disordered" evidence="1">
    <location>
        <begin position="779"/>
        <end position="939"/>
    </location>
</feature>
<feature type="compositionally biased region" description="Basic and acidic residues" evidence="1">
    <location>
        <begin position="110"/>
        <end position="122"/>
    </location>
</feature>
<feature type="compositionally biased region" description="Polar residues" evidence="1">
    <location>
        <begin position="38"/>
        <end position="54"/>
    </location>
</feature>
<evidence type="ECO:0000313" key="2">
    <source>
        <dbReference type="EMBL" id="RDL42435.1"/>
    </source>
</evidence>
<feature type="compositionally biased region" description="Polar residues" evidence="1">
    <location>
        <begin position="697"/>
        <end position="715"/>
    </location>
</feature>
<proteinExistence type="predicted"/>
<feature type="compositionally biased region" description="Polar residues" evidence="1">
    <location>
        <begin position="784"/>
        <end position="794"/>
    </location>
</feature>
<feature type="compositionally biased region" description="Basic and acidic residues" evidence="1">
    <location>
        <begin position="282"/>
        <end position="305"/>
    </location>
</feature>